<keyword evidence="4" id="KW-1133">Transmembrane helix</keyword>
<feature type="transmembrane region" description="Helical" evidence="4">
    <location>
        <begin position="169"/>
        <end position="190"/>
    </location>
</feature>
<feature type="transmembrane region" description="Helical" evidence="4">
    <location>
        <begin position="40"/>
        <end position="60"/>
    </location>
</feature>
<feature type="transmembrane region" description="Helical" evidence="4">
    <location>
        <begin position="110"/>
        <end position="130"/>
    </location>
</feature>
<dbReference type="Proteomes" id="UP001065549">
    <property type="component" value="Unassembled WGS sequence"/>
</dbReference>
<name>A0A9J6QVN5_9FIRM</name>
<keyword evidence="4" id="KW-0812">Transmembrane</keyword>
<evidence type="ECO:0000256" key="4">
    <source>
        <dbReference type="SAM" id="Phobius"/>
    </source>
</evidence>
<dbReference type="RefSeq" id="WP_269478333.1">
    <property type="nucleotide sequence ID" value="NZ_JAOSHN010000001.1"/>
</dbReference>
<feature type="transmembrane region" description="Helical" evidence="4">
    <location>
        <begin position="6"/>
        <end position="28"/>
    </location>
</feature>
<evidence type="ECO:0000256" key="1">
    <source>
        <dbReference type="ARBA" id="ARBA00023015"/>
    </source>
</evidence>
<dbReference type="GO" id="GO:0006355">
    <property type="term" value="P:regulation of DNA-templated transcription"/>
    <property type="evidence" value="ECO:0007669"/>
    <property type="project" value="InterPro"/>
</dbReference>
<dbReference type="PROSITE" id="PS00622">
    <property type="entry name" value="HTH_LUXR_1"/>
    <property type="match status" value="1"/>
</dbReference>
<dbReference type="InterPro" id="IPR000792">
    <property type="entry name" value="Tscrpt_reg_LuxR_C"/>
</dbReference>
<dbReference type="InterPro" id="IPR016032">
    <property type="entry name" value="Sig_transdc_resp-reg_C-effctor"/>
</dbReference>
<feature type="transmembrane region" description="Helical" evidence="4">
    <location>
        <begin position="136"/>
        <end position="157"/>
    </location>
</feature>
<dbReference type="InterPro" id="IPR036388">
    <property type="entry name" value="WH-like_DNA-bd_sf"/>
</dbReference>
<feature type="domain" description="HTH luxR-type" evidence="5">
    <location>
        <begin position="253"/>
        <end position="318"/>
    </location>
</feature>
<dbReference type="PANTHER" id="PTHR44688">
    <property type="entry name" value="DNA-BINDING TRANSCRIPTIONAL ACTIVATOR DEVR_DOSR"/>
    <property type="match status" value="1"/>
</dbReference>
<keyword evidence="3" id="KW-0804">Transcription</keyword>
<keyword evidence="1" id="KW-0805">Transcription regulation</keyword>
<dbReference type="PRINTS" id="PR00038">
    <property type="entry name" value="HTHLUXR"/>
</dbReference>
<evidence type="ECO:0000259" key="5">
    <source>
        <dbReference type="PROSITE" id="PS50043"/>
    </source>
</evidence>
<dbReference type="SUPFAM" id="SSF46894">
    <property type="entry name" value="C-terminal effector domain of the bipartite response regulators"/>
    <property type="match status" value="1"/>
</dbReference>
<accession>A0A9J6QVN5</accession>
<dbReference type="Gene3D" id="1.10.10.10">
    <property type="entry name" value="Winged helix-like DNA-binding domain superfamily/Winged helix DNA-binding domain"/>
    <property type="match status" value="1"/>
</dbReference>
<evidence type="ECO:0000256" key="3">
    <source>
        <dbReference type="ARBA" id="ARBA00023163"/>
    </source>
</evidence>
<dbReference type="SMART" id="SM00421">
    <property type="entry name" value="HTH_LUXR"/>
    <property type="match status" value="1"/>
</dbReference>
<dbReference type="AlphaFoldDB" id="A0A9J6QVN5"/>
<comment type="caution">
    <text evidence="7">The sequence shown here is derived from an EMBL/GenBank/DDBJ whole genome shotgun (WGS) entry which is preliminary data.</text>
</comment>
<dbReference type="EMBL" id="JAOSHN010000005">
    <property type="protein sequence ID" value="MCU7379431.1"/>
    <property type="molecule type" value="Genomic_DNA"/>
</dbReference>
<organism evidence="7 8">
    <name type="scientific">Hominibacterium faecale</name>
    <dbReference type="NCBI Taxonomy" id="2839743"/>
    <lineage>
        <taxon>Bacteria</taxon>
        <taxon>Bacillati</taxon>
        <taxon>Bacillota</taxon>
        <taxon>Clostridia</taxon>
        <taxon>Peptostreptococcales</taxon>
        <taxon>Anaerovoracaceae</taxon>
        <taxon>Hominibacterium</taxon>
    </lineage>
</organism>
<dbReference type="CDD" id="cd06170">
    <property type="entry name" value="LuxR_C_like"/>
    <property type="match status" value="1"/>
</dbReference>
<reference evidence="7" key="1">
    <citation type="submission" date="2022-09" db="EMBL/GenBank/DDBJ databases">
        <title>Culturomic study of gut microbiota in children with autism spectrum disorder.</title>
        <authorList>
            <person name="Efimov B.A."/>
            <person name="Chaplin A.V."/>
            <person name="Sokolova S.R."/>
            <person name="Pikina A.P."/>
            <person name="Korzhanova M."/>
            <person name="Belova V."/>
            <person name="Korostin D."/>
        </authorList>
    </citation>
    <scope>NUCLEOTIDE SEQUENCE</scope>
    <source>
        <strain evidence="7">ASD5510</strain>
    </source>
</reference>
<evidence type="ECO:0000313" key="6">
    <source>
        <dbReference type="EMBL" id="MCU7376882.1"/>
    </source>
</evidence>
<dbReference type="EMBL" id="JAOSHN010000001">
    <property type="protein sequence ID" value="MCU7376882.1"/>
    <property type="molecule type" value="Genomic_DNA"/>
</dbReference>
<keyword evidence="2" id="KW-0238">DNA-binding</keyword>
<dbReference type="Pfam" id="PF00196">
    <property type="entry name" value="GerE"/>
    <property type="match status" value="1"/>
</dbReference>
<dbReference type="PANTHER" id="PTHR44688:SF16">
    <property type="entry name" value="DNA-BINDING TRANSCRIPTIONAL ACTIVATOR DEVR_DOSR"/>
    <property type="match status" value="1"/>
</dbReference>
<feature type="transmembrane region" description="Helical" evidence="4">
    <location>
        <begin position="210"/>
        <end position="227"/>
    </location>
</feature>
<evidence type="ECO:0000313" key="8">
    <source>
        <dbReference type="Proteomes" id="UP001065549"/>
    </source>
</evidence>
<evidence type="ECO:0000313" key="7">
    <source>
        <dbReference type="EMBL" id="MCU7379431.1"/>
    </source>
</evidence>
<keyword evidence="8" id="KW-1185">Reference proteome</keyword>
<dbReference type="PROSITE" id="PS50043">
    <property type="entry name" value="HTH_LUXR_2"/>
    <property type="match status" value="1"/>
</dbReference>
<dbReference type="GO" id="GO:0003677">
    <property type="term" value="F:DNA binding"/>
    <property type="evidence" value="ECO:0007669"/>
    <property type="project" value="UniProtKB-KW"/>
</dbReference>
<sequence>MTFEREGVLFCYLLAIFLGIAGITMVLLAGKKWASELNLAMKLFLAGMLIMSLYDMILYYTDYVIGDIRDMLTLRIGSCIIAILFYLWLHLEQKIAATDEFSALQRTAKIYIFFYAILWFCSTIVFTINYFYALRWILLVTDIILLLIMLIGSVVYISKCILLHQPKSTIYYMVIVTAMLIWNYASYFWGEASVYWGNSRFIREPLDLTIIFWFVVNIATVVFIYKADFKDAYETAKDDSAKAEFDLDKRMDEVAAAYDLTGREKDLSRLIYEGKSNSEIAKLLYISESTVKTHVYNIFRKMDVKNRMGVTCIIRDGDQRNKDGETN</sequence>
<gene>
    <name evidence="6" type="ORF">OBO34_00775</name>
    <name evidence="7" type="ORF">OBO34_13870</name>
</gene>
<evidence type="ECO:0000256" key="2">
    <source>
        <dbReference type="ARBA" id="ARBA00023125"/>
    </source>
</evidence>
<protein>
    <submittedName>
        <fullName evidence="7">Helix-turn-helix transcriptional regulator</fullName>
    </submittedName>
</protein>
<keyword evidence="4" id="KW-0472">Membrane</keyword>
<proteinExistence type="predicted"/>